<evidence type="ECO:0000313" key="3">
    <source>
        <dbReference type="Proteomes" id="UP001549031"/>
    </source>
</evidence>
<feature type="region of interest" description="Disordered" evidence="1">
    <location>
        <begin position="184"/>
        <end position="217"/>
    </location>
</feature>
<keyword evidence="3" id="KW-1185">Reference proteome</keyword>
<sequence>MLPSLAFSGNEPAEPSGIGKGSFSAGEQHERRRKPATLKPVNHGYVHTFAEMNGWDEKEKHEANWAWLDPENLRATTNDVGIWEAAMEMIKLVPFPNQRRALWAWARPEAGGQAFTKWCKNEEGISRQIGNYRRKRAIEQISSAFDRKPLQDNEFYAYDGFTDNPEKEDKRDLIRGWLAEDAKPAPSFDQDIQDFSWAEAQNARRREREARKRQEAA</sequence>
<dbReference type="Proteomes" id="UP001549031">
    <property type="component" value="Unassembled WGS sequence"/>
</dbReference>
<protein>
    <submittedName>
        <fullName evidence="2">Uncharacterized protein</fullName>
    </submittedName>
</protein>
<accession>A0ABV2HBB7</accession>
<comment type="caution">
    <text evidence="2">The sequence shown here is derived from an EMBL/GenBank/DDBJ whole genome shotgun (WGS) entry which is preliminary data.</text>
</comment>
<name>A0ABV2HBB7_9HYPH</name>
<proteinExistence type="predicted"/>
<reference evidence="2 3" key="1">
    <citation type="submission" date="2024-06" db="EMBL/GenBank/DDBJ databases">
        <title>Genomic Encyclopedia of Type Strains, Phase IV (KMG-IV): sequencing the most valuable type-strain genomes for metagenomic binning, comparative biology and taxonomic classification.</title>
        <authorList>
            <person name="Goeker M."/>
        </authorList>
    </citation>
    <scope>NUCLEOTIDE SEQUENCE [LARGE SCALE GENOMIC DNA]</scope>
    <source>
        <strain evidence="2 3">DSM 105042</strain>
    </source>
</reference>
<feature type="region of interest" description="Disordered" evidence="1">
    <location>
        <begin position="1"/>
        <end position="38"/>
    </location>
</feature>
<feature type="compositionally biased region" description="Basic and acidic residues" evidence="1">
    <location>
        <begin position="202"/>
        <end position="217"/>
    </location>
</feature>
<evidence type="ECO:0000256" key="1">
    <source>
        <dbReference type="SAM" id="MobiDB-lite"/>
    </source>
</evidence>
<gene>
    <name evidence="2" type="ORF">ABID21_003974</name>
</gene>
<dbReference type="RefSeq" id="WP_247245459.1">
    <property type="nucleotide sequence ID" value="NZ_JALJRA010000015.1"/>
</dbReference>
<dbReference type="EMBL" id="JBEPLJ010000016">
    <property type="protein sequence ID" value="MET3587843.1"/>
    <property type="molecule type" value="Genomic_DNA"/>
</dbReference>
<organism evidence="2 3">
    <name type="scientific">Pseudorhizobium tarimense</name>
    <dbReference type="NCBI Taxonomy" id="1079109"/>
    <lineage>
        <taxon>Bacteria</taxon>
        <taxon>Pseudomonadati</taxon>
        <taxon>Pseudomonadota</taxon>
        <taxon>Alphaproteobacteria</taxon>
        <taxon>Hyphomicrobiales</taxon>
        <taxon>Rhizobiaceae</taxon>
        <taxon>Rhizobium/Agrobacterium group</taxon>
        <taxon>Pseudorhizobium</taxon>
    </lineage>
</organism>
<evidence type="ECO:0000313" key="2">
    <source>
        <dbReference type="EMBL" id="MET3587843.1"/>
    </source>
</evidence>